<evidence type="ECO:0000256" key="2">
    <source>
        <dbReference type="ARBA" id="ARBA00004370"/>
    </source>
</evidence>
<dbReference type="Gene3D" id="3.30.40.10">
    <property type="entry name" value="Zinc/RING finger domain, C3HC4 (zinc finger)"/>
    <property type="match status" value="1"/>
</dbReference>
<proteinExistence type="predicted"/>
<dbReference type="PANTHER" id="PTHR46661:SF3">
    <property type="entry name" value="E3 UBIQUITIN-PROTEIN LIGASE ZNRF2"/>
    <property type="match status" value="1"/>
</dbReference>
<sequence>MLNSSQLHERAFLGQRSHLARVDSGQNGVGLKVVSFAPRASGPSMGSGEEDVLAKDSGECAICLEDLVQGDTIARLPCLCIYHKGFPVLLLRKAICSMPTDSNVNTLVPASEQGARPVDM</sequence>
<name>A0A8T2PWN3_9TELE</name>
<dbReference type="GO" id="GO:0061630">
    <property type="term" value="F:ubiquitin protein ligase activity"/>
    <property type="evidence" value="ECO:0007669"/>
    <property type="project" value="UniProtKB-EC"/>
</dbReference>
<dbReference type="GO" id="GO:0070936">
    <property type="term" value="P:protein K48-linked ubiquitination"/>
    <property type="evidence" value="ECO:0007669"/>
    <property type="project" value="TreeGrafter"/>
</dbReference>
<evidence type="ECO:0000256" key="1">
    <source>
        <dbReference type="ARBA" id="ARBA00000900"/>
    </source>
</evidence>
<dbReference type="Proteomes" id="UP000824540">
    <property type="component" value="Unassembled WGS sequence"/>
</dbReference>
<evidence type="ECO:0000256" key="6">
    <source>
        <dbReference type="ARBA" id="ARBA00022786"/>
    </source>
</evidence>
<evidence type="ECO:0000256" key="4">
    <source>
        <dbReference type="ARBA" id="ARBA00012483"/>
    </source>
</evidence>
<dbReference type="InterPro" id="IPR051878">
    <property type="entry name" value="ZNRF_ubiq-protein_ligase"/>
</dbReference>
<keyword evidence="9" id="KW-1185">Reference proteome</keyword>
<comment type="subcellular location">
    <subcellularLocation>
        <location evidence="2">Membrane</location>
    </subcellularLocation>
</comment>
<comment type="caution">
    <text evidence="8">The sequence shown here is derived from an EMBL/GenBank/DDBJ whole genome shotgun (WGS) entry which is preliminary data.</text>
</comment>
<dbReference type="EC" id="2.3.2.27" evidence="4"/>
<keyword evidence="5" id="KW-0808">Transferase</keyword>
<dbReference type="GO" id="GO:0005737">
    <property type="term" value="C:cytoplasm"/>
    <property type="evidence" value="ECO:0007669"/>
    <property type="project" value="TreeGrafter"/>
</dbReference>
<gene>
    <name evidence="8" type="ORF">JZ751_000542</name>
</gene>
<dbReference type="InterPro" id="IPR013083">
    <property type="entry name" value="Znf_RING/FYVE/PHD"/>
</dbReference>
<dbReference type="EMBL" id="JAFBMS010000001">
    <property type="protein sequence ID" value="KAG9355704.1"/>
    <property type="molecule type" value="Genomic_DNA"/>
</dbReference>
<evidence type="ECO:0000256" key="3">
    <source>
        <dbReference type="ARBA" id="ARBA00004906"/>
    </source>
</evidence>
<evidence type="ECO:0000313" key="8">
    <source>
        <dbReference type="EMBL" id="KAG9355704.1"/>
    </source>
</evidence>
<reference evidence="8" key="1">
    <citation type="thesis" date="2021" institute="BYU ScholarsArchive" country="Provo, UT, USA">
        <title>Applications of and Algorithms for Genome Assembly and Genomic Analyses with an Emphasis on Marine Teleosts.</title>
        <authorList>
            <person name="Pickett B.D."/>
        </authorList>
    </citation>
    <scope>NUCLEOTIDE SEQUENCE</scope>
    <source>
        <strain evidence="8">HI-2016</strain>
    </source>
</reference>
<dbReference type="SUPFAM" id="SSF57850">
    <property type="entry name" value="RING/U-box"/>
    <property type="match status" value="1"/>
</dbReference>
<evidence type="ECO:0000256" key="5">
    <source>
        <dbReference type="ARBA" id="ARBA00022679"/>
    </source>
</evidence>
<evidence type="ECO:0000313" key="9">
    <source>
        <dbReference type="Proteomes" id="UP000824540"/>
    </source>
</evidence>
<comment type="pathway">
    <text evidence="3">Protein modification; protein ubiquitination.</text>
</comment>
<dbReference type="GO" id="GO:0043161">
    <property type="term" value="P:proteasome-mediated ubiquitin-dependent protein catabolic process"/>
    <property type="evidence" value="ECO:0007669"/>
    <property type="project" value="TreeGrafter"/>
</dbReference>
<comment type="catalytic activity">
    <reaction evidence="1">
        <text>S-ubiquitinyl-[E2 ubiquitin-conjugating enzyme]-L-cysteine + [acceptor protein]-L-lysine = [E2 ubiquitin-conjugating enzyme]-L-cysteine + N(6)-ubiquitinyl-[acceptor protein]-L-lysine.</text>
        <dbReference type="EC" id="2.3.2.27"/>
    </reaction>
</comment>
<dbReference type="GO" id="GO:0016020">
    <property type="term" value="C:membrane"/>
    <property type="evidence" value="ECO:0007669"/>
    <property type="project" value="UniProtKB-SubCell"/>
</dbReference>
<dbReference type="PANTHER" id="PTHR46661">
    <property type="entry name" value="E3 UBIQUITIN-PROTEIN LIGASE ZNRF1-LIKE PROTEIN"/>
    <property type="match status" value="1"/>
</dbReference>
<keyword evidence="6" id="KW-0833">Ubl conjugation pathway</keyword>
<dbReference type="AlphaFoldDB" id="A0A8T2PWN3"/>
<protein>
    <recommendedName>
        <fullName evidence="4">RING-type E3 ubiquitin transferase</fullName>
        <ecNumber evidence="4">2.3.2.27</ecNumber>
    </recommendedName>
</protein>
<accession>A0A8T2PWN3</accession>
<organism evidence="8 9">
    <name type="scientific">Albula glossodonta</name>
    <name type="common">roundjaw bonefish</name>
    <dbReference type="NCBI Taxonomy" id="121402"/>
    <lineage>
        <taxon>Eukaryota</taxon>
        <taxon>Metazoa</taxon>
        <taxon>Chordata</taxon>
        <taxon>Craniata</taxon>
        <taxon>Vertebrata</taxon>
        <taxon>Euteleostomi</taxon>
        <taxon>Actinopterygii</taxon>
        <taxon>Neopterygii</taxon>
        <taxon>Teleostei</taxon>
        <taxon>Albuliformes</taxon>
        <taxon>Albulidae</taxon>
        <taxon>Albula</taxon>
    </lineage>
</organism>
<keyword evidence="7" id="KW-0472">Membrane</keyword>
<dbReference type="OrthoDB" id="10057496at2759"/>
<evidence type="ECO:0000256" key="7">
    <source>
        <dbReference type="ARBA" id="ARBA00023136"/>
    </source>
</evidence>